<dbReference type="GO" id="GO:0005694">
    <property type="term" value="C:chromosome"/>
    <property type="evidence" value="ECO:0007669"/>
    <property type="project" value="InterPro"/>
</dbReference>
<dbReference type="InterPro" id="IPR036078">
    <property type="entry name" value="Spo11/TopoVI_A_sf"/>
</dbReference>
<dbReference type="EMBL" id="CP071182">
    <property type="protein sequence ID" value="QSO49200.1"/>
    <property type="molecule type" value="Genomic_DNA"/>
</dbReference>
<reference evidence="3 4" key="1">
    <citation type="submission" date="2021-02" db="EMBL/GenBank/DDBJ databases">
        <title>Alicyclobacillus curvatus sp. nov. and Alicyclobacillus mengziensis sp. nov., two acidophilic bacteria isolated from acid mine drainage.</title>
        <authorList>
            <person name="Huang Y."/>
        </authorList>
    </citation>
    <scope>NUCLEOTIDE SEQUENCE [LARGE SCALE GENOMIC DNA]</scope>
    <source>
        <strain evidence="3 4">S30H14</strain>
    </source>
</reference>
<evidence type="ECO:0000313" key="3">
    <source>
        <dbReference type="EMBL" id="QSO49200.1"/>
    </source>
</evidence>
<accession>A0A9X7W2Q3</accession>
<evidence type="ECO:0000259" key="2">
    <source>
        <dbReference type="Pfam" id="PF09664"/>
    </source>
</evidence>
<dbReference type="KEGG" id="afx:JZ786_09920"/>
<gene>
    <name evidence="3" type="ORF">JZ786_09920</name>
</gene>
<feature type="domain" description="DUF2399" evidence="2">
    <location>
        <begin position="67"/>
        <end position="236"/>
    </location>
</feature>
<dbReference type="GO" id="GO:0003677">
    <property type="term" value="F:DNA binding"/>
    <property type="evidence" value="ECO:0007669"/>
    <property type="project" value="InterPro"/>
</dbReference>
<organism evidence="3 4">
    <name type="scientific">Alicyclobacillus mengziensis</name>
    <dbReference type="NCBI Taxonomy" id="2931921"/>
    <lineage>
        <taxon>Bacteria</taxon>
        <taxon>Bacillati</taxon>
        <taxon>Bacillota</taxon>
        <taxon>Bacilli</taxon>
        <taxon>Bacillales</taxon>
        <taxon>Alicyclobacillaceae</taxon>
        <taxon>Alicyclobacillus</taxon>
    </lineage>
</organism>
<dbReference type="InterPro" id="IPR024465">
    <property type="entry name" value="DUF2399"/>
</dbReference>
<name>A0A9X7W2Q3_9BACL</name>
<dbReference type="SUPFAM" id="SSF56726">
    <property type="entry name" value="DNA topoisomerase IV, alpha subunit"/>
    <property type="match status" value="1"/>
</dbReference>
<evidence type="ECO:0000313" key="4">
    <source>
        <dbReference type="Proteomes" id="UP000663505"/>
    </source>
</evidence>
<dbReference type="Pfam" id="PF09664">
    <property type="entry name" value="DUF2399"/>
    <property type="match status" value="1"/>
</dbReference>
<feature type="region of interest" description="Disordered" evidence="1">
    <location>
        <begin position="94"/>
        <end position="116"/>
    </location>
</feature>
<feature type="compositionally biased region" description="Basic and acidic residues" evidence="1">
    <location>
        <begin position="101"/>
        <end position="113"/>
    </location>
</feature>
<proteinExistence type="predicted"/>
<dbReference type="RefSeq" id="WP_206658512.1">
    <property type="nucleotide sequence ID" value="NZ_CP071182.1"/>
</dbReference>
<evidence type="ECO:0000256" key="1">
    <source>
        <dbReference type="SAM" id="MobiDB-lite"/>
    </source>
</evidence>
<dbReference type="AlphaFoldDB" id="A0A9X7W2Q3"/>
<keyword evidence="4" id="KW-1185">Reference proteome</keyword>
<sequence length="244" mass="26617">MGEDMDRESDWSNLESSDGEIVRAVYCSFGILLDDVSSLVLVTRLSGVAERPTALPLLTIDELAVTENPGPVFVVENPSVFGTLVDRTEGLGKEFTGASESRGDTRARTRRPDGSPLICTSGQPSVAALHLLDKLTSAGSTIYYSGDFDVAGIQMAVALADRYGKSFVPWRWQVADYLGVDHPDLPKLSDTDLTRLGEMRLPWESNAASEDSLLHAMKARGVKVFQEHLIEPLKKDYASDGLNR</sequence>
<dbReference type="Proteomes" id="UP000663505">
    <property type="component" value="Chromosome"/>
</dbReference>
<protein>
    <submittedName>
        <fullName evidence="3">DUF2399 domain-containing protein</fullName>
    </submittedName>
</protein>